<evidence type="ECO:0000313" key="1">
    <source>
        <dbReference type="EMBL" id="JAE34107.1"/>
    </source>
</evidence>
<accession>A0A0A9HBK8</accession>
<protein>
    <submittedName>
        <fullName evidence="1">Uncharacterized protein</fullName>
    </submittedName>
</protein>
<proteinExistence type="predicted"/>
<reference evidence="1" key="2">
    <citation type="journal article" date="2015" name="Data Brief">
        <title>Shoot transcriptome of the giant reed, Arundo donax.</title>
        <authorList>
            <person name="Barrero R.A."/>
            <person name="Guerrero F.D."/>
            <person name="Moolhuijzen P."/>
            <person name="Goolsby J.A."/>
            <person name="Tidwell J."/>
            <person name="Bellgard S.E."/>
            <person name="Bellgard M.I."/>
        </authorList>
    </citation>
    <scope>NUCLEOTIDE SEQUENCE</scope>
    <source>
        <tissue evidence="1">Shoot tissue taken approximately 20 cm above the soil surface</tissue>
    </source>
</reference>
<dbReference type="AlphaFoldDB" id="A0A0A9HBK8"/>
<name>A0A0A9HBK8_ARUDO</name>
<reference evidence="1" key="1">
    <citation type="submission" date="2014-09" db="EMBL/GenBank/DDBJ databases">
        <authorList>
            <person name="Magalhaes I.L.F."/>
            <person name="Oliveira U."/>
            <person name="Santos F.R."/>
            <person name="Vidigal T.H.D.A."/>
            <person name="Brescovit A.D."/>
            <person name="Santos A.J."/>
        </authorList>
    </citation>
    <scope>NUCLEOTIDE SEQUENCE</scope>
    <source>
        <tissue evidence="1">Shoot tissue taken approximately 20 cm above the soil surface</tissue>
    </source>
</reference>
<organism evidence="1">
    <name type="scientific">Arundo donax</name>
    <name type="common">Giant reed</name>
    <name type="synonym">Donax arundinaceus</name>
    <dbReference type="NCBI Taxonomy" id="35708"/>
    <lineage>
        <taxon>Eukaryota</taxon>
        <taxon>Viridiplantae</taxon>
        <taxon>Streptophyta</taxon>
        <taxon>Embryophyta</taxon>
        <taxon>Tracheophyta</taxon>
        <taxon>Spermatophyta</taxon>
        <taxon>Magnoliopsida</taxon>
        <taxon>Liliopsida</taxon>
        <taxon>Poales</taxon>
        <taxon>Poaceae</taxon>
        <taxon>PACMAD clade</taxon>
        <taxon>Arundinoideae</taxon>
        <taxon>Arundineae</taxon>
        <taxon>Arundo</taxon>
    </lineage>
</organism>
<dbReference type="EMBL" id="GBRH01163789">
    <property type="protein sequence ID" value="JAE34107.1"/>
    <property type="molecule type" value="Transcribed_RNA"/>
</dbReference>
<sequence length="39" mass="4587">MCLFKCFRLNLFCSHAFNQRFFGNNKGGNVRQIFACLKI</sequence>